<gene>
    <name evidence="7" type="primary">hprA_1</name>
    <name evidence="8" type="ORF">DXC40_03705</name>
    <name evidence="7" type="ORF">ERS852551_01067</name>
</gene>
<dbReference type="Pfam" id="PF02826">
    <property type="entry name" value="2-Hacid_dh_C"/>
    <property type="match status" value="1"/>
</dbReference>
<evidence type="ECO:0000259" key="5">
    <source>
        <dbReference type="Pfam" id="PF00389"/>
    </source>
</evidence>
<dbReference type="InterPro" id="IPR006139">
    <property type="entry name" value="D-isomer_2_OHA_DH_cat_dom"/>
</dbReference>
<sequence length="314" mass="33966">MKLSILEPLGVEKDKLLKMCERAGGGNLEIAYYDTRILDSAVLVERSRDADIVILSNLPFKREVIEQCDSLKLILVAFTGVDHVAMDACRERGITVCNCAGYSTAAVADLVFGLLIALYRNILSCDRVVRTCGTKDGLVGYELEGKKFGVVGTGAIGMRVAKIAQAFGCEVLAYSRTKKPESGLTYVSMEELLANSDIVSLHVPLTDATRGLIGYDQLKLMKPNAVLINTARGPVVDSQALAQALKEGVIAGAGVDVFEIEPPIDPEHPLFYAPNLIATPHVAFATKEALYKRAVIVCDNLEKWLAGKPQNVIK</sequence>
<dbReference type="GO" id="GO:0051287">
    <property type="term" value="F:NAD binding"/>
    <property type="evidence" value="ECO:0007669"/>
    <property type="project" value="InterPro"/>
</dbReference>
<dbReference type="GO" id="GO:0008465">
    <property type="term" value="F:hydroxypyruvate reductase (NADH) activity"/>
    <property type="evidence" value="ECO:0007669"/>
    <property type="project" value="UniProtKB-EC"/>
</dbReference>
<dbReference type="CDD" id="cd12161">
    <property type="entry name" value="GDH_like_1"/>
    <property type="match status" value="1"/>
</dbReference>
<comment type="similarity">
    <text evidence="1 4">Belongs to the D-isomer specific 2-hydroxyacid dehydrogenase family.</text>
</comment>
<dbReference type="Pfam" id="PF00389">
    <property type="entry name" value="2-Hacid_dh"/>
    <property type="match status" value="1"/>
</dbReference>
<accession>A0A174NYB8</accession>
<feature type="domain" description="D-isomer specific 2-hydroxyacid dehydrogenase catalytic" evidence="5">
    <location>
        <begin position="21"/>
        <end position="312"/>
    </location>
</feature>
<evidence type="ECO:0000313" key="10">
    <source>
        <dbReference type="Proteomes" id="UP000260828"/>
    </source>
</evidence>
<evidence type="ECO:0000256" key="3">
    <source>
        <dbReference type="ARBA" id="ARBA00023027"/>
    </source>
</evidence>
<feature type="domain" description="D-isomer specific 2-hydroxyacid dehydrogenase NAD-binding" evidence="6">
    <location>
        <begin position="112"/>
        <end position="283"/>
    </location>
</feature>
<dbReference type="InterPro" id="IPR036291">
    <property type="entry name" value="NAD(P)-bd_dom_sf"/>
</dbReference>
<evidence type="ECO:0000259" key="6">
    <source>
        <dbReference type="Pfam" id="PF02826"/>
    </source>
</evidence>
<dbReference type="PANTHER" id="PTHR43761:SF1">
    <property type="entry name" value="D-ISOMER SPECIFIC 2-HYDROXYACID DEHYDROGENASE CATALYTIC DOMAIN-CONTAINING PROTEIN-RELATED"/>
    <property type="match status" value="1"/>
</dbReference>
<organism evidence="7 9">
    <name type="scientific">Anaerotruncus colihominis</name>
    <dbReference type="NCBI Taxonomy" id="169435"/>
    <lineage>
        <taxon>Bacteria</taxon>
        <taxon>Bacillati</taxon>
        <taxon>Bacillota</taxon>
        <taxon>Clostridia</taxon>
        <taxon>Eubacteriales</taxon>
        <taxon>Oscillospiraceae</taxon>
        <taxon>Anaerotruncus</taxon>
    </lineage>
</organism>
<dbReference type="InterPro" id="IPR029753">
    <property type="entry name" value="D-isomer_DH_CS"/>
</dbReference>
<dbReference type="Gene3D" id="3.40.50.720">
    <property type="entry name" value="NAD(P)-binding Rossmann-like Domain"/>
    <property type="match status" value="2"/>
</dbReference>
<reference evidence="7 9" key="1">
    <citation type="submission" date="2015-09" db="EMBL/GenBank/DDBJ databases">
        <authorList>
            <consortium name="Pathogen Informatics"/>
        </authorList>
    </citation>
    <scope>NUCLEOTIDE SEQUENCE [LARGE SCALE GENOMIC DNA]</scope>
    <source>
        <strain evidence="7 9">2789STDY5834939</strain>
    </source>
</reference>
<keyword evidence="3" id="KW-0520">NAD</keyword>
<dbReference type="PANTHER" id="PTHR43761">
    <property type="entry name" value="D-ISOMER SPECIFIC 2-HYDROXYACID DEHYDROGENASE FAMILY PROTEIN (AFU_ORTHOLOGUE AFUA_1G13630)"/>
    <property type="match status" value="1"/>
</dbReference>
<evidence type="ECO:0000313" key="7">
    <source>
        <dbReference type="EMBL" id="CUP52556.1"/>
    </source>
</evidence>
<evidence type="ECO:0000256" key="2">
    <source>
        <dbReference type="ARBA" id="ARBA00023002"/>
    </source>
</evidence>
<reference evidence="8 10" key="2">
    <citation type="submission" date="2018-08" db="EMBL/GenBank/DDBJ databases">
        <title>A genome reference for cultivated species of the human gut microbiota.</title>
        <authorList>
            <person name="Zou Y."/>
            <person name="Xue W."/>
            <person name="Luo G."/>
        </authorList>
    </citation>
    <scope>NUCLEOTIDE SEQUENCE [LARGE SCALE GENOMIC DNA]</scope>
    <source>
        <strain evidence="8 10">TF05-12AC</strain>
    </source>
</reference>
<evidence type="ECO:0000313" key="9">
    <source>
        <dbReference type="Proteomes" id="UP000095765"/>
    </source>
</evidence>
<dbReference type="SUPFAM" id="SSF51735">
    <property type="entry name" value="NAD(P)-binding Rossmann-fold domains"/>
    <property type="match status" value="1"/>
</dbReference>
<dbReference type="PROSITE" id="PS00671">
    <property type="entry name" value="D_2_HYDROXYACID_DH_3"/>
    <property type="match status" value="1"/>
</dbReference>
<proteinExistence type="inferred from homology"/>
<dbReference type="InterPro" id="IPR050418">
    <property type="entry name" value="D-iso_2-hydroxyacid_DH_PdxB"/>
</dbReference>
<evidence type="ECO:0000313" key="8">
    <source>
        <dbReference type="EMBL" id="RGE70169.1"/>
    </source>
</evidence>
<evidence type="ECO:0000256" key="4">
    <source>
        <dbReference type="RuleBase" id="RU003719"/>
    </source>
</evidence>
<keyword evidence="2 4" id="KW-0560">Oxidoreductase</keyword>
<dbReference type="FunFam" id="3.40.50.720:FF:000203">
    <property type="entry name" value="D-3-phosphoglycerate dehydrogenase (SerA)"/>
    <property type="match status" value="1"/>
</dbReference>
<dbReference type="GeneID" id="72465091"/>
<dbReference type="Proteomes" id="UP000260828">
    <property type="component" value="Unassembled WGS sequence"/>
</dbReference>
<dbReference type="RefSeq" id="WP_006874823.1">
    <property type="nucleotide sequence ID" value="NZ_CABIWA010000003.1"/>
</dbReference>
<dbReference type="Proteomes" id="UP000095765">
    <property type="component" value="Unassembled WGS sequence"/>
</dbReference>
<dbReference type="EMBL" id="CZBE01000006">
    <property type="protein sequence ID" value="CUP52556.1"/>
    <property type="molecule type" value="Genomic_DNA"/>
</dbReference>
<protein>
    <submittedName>
        <fullName evidence="8">2-hydroxyacid dehydrogenase</fullName>
    </submittedName>
    <submittedName>
        <fullName evidence="7">Glycerate dehydrogenase</fullName>
        <ecNumber evidence="7">1.1.1.29</ecNumber>
    </submittedName>
</protein>
<dbReference type="PROSITE" id="PS00670">
    <property type="entry name" value="D_2_HYDROXYACID_DH_2"/>
    <property type="match status" value="1"/>
</dbReference>
<dbReference type="SUPFAM" id="SSF52283">
    <property type="entry name" value="Formate/glycerate dehydrogenase catalytic domain-like"/>
    <property type="match status" value="1"/>
</dbReference>
<dbReference type="OrthoDB" id="9805416at2"/>
<name>A0A174NYB8_9FIRM</name>
<dbReference type="EMBL" id="QVME01000001">
    <property type="protein sequence ID" value="RGE70169.1"/>
    <property type="molecule type" value="Genomic_DNA"/>
</dbReference>
<dbReference type="InterPro" id="IPR006140">
    <property type="entry name" value="D-isomer_DH_NAD-bd"/>
</dbReference>
<evidence type="ECO:0000256" key="1">
    <source>
        <dbReference type="ARBA" id="ARBA00005854"/>
    </source>
</evidence>
<dbReference type="EC" id="1.1.1.29" evidence="7"/>
<dbReference type="AlphaFoldDB" id="A0A174NYB8"/>